<sequence>MISTGPSDVKSEDGDMIDCVDIYKQATLDHPLLKDHIIKMRPDDDHFEERDGASSNPTNGLLTQMCYGAENSHAYGVLVVNGSSYVAARAVINVWNPSIEKDDR</sequence>
<dbReference type="Pfam" id="PF14365">
    <property type="entry name" value="Neprosin_AP"/>
    <property type="match status" value="1"/>
</dbReference>
<dbReference type="PANTHER" id="PTHR31589:SF111">
    <property type="entry name" value="NEPROSIN DOMAIN-CONTAINING PROTEIN"/>
    <property type="match status" value="1"/>
</dbReference>
<dbReference type="PANTHER" id="PTHR31589">
    <property type="entry name" value="PROTEIN, PUTATIVE (DUF239)-RELATED-RELATED"/>
    <property type="match status" value="1"/>
</dbReference>
<dbReference type="AlphaFoldDB" id="A0AAV8PZB8"/>
<dbReference type="Proteomes" id="UP001222027">
    <property type="component" value="Unassembled WGS sequence"/>
</dbReference>
<evidence type="ECO:0000313" key="2">
    <source>
        <dbReference type="EMBL" id="KAJ8459873.1"/>
    </source>
</evidence>
<dbReference type="InterPro" id="IPR053168">
    <property type="entry name" value="Glutamic_endopeptidase"/>
</dbReference>
<comment type="caution">
    <text evidence="2">The sequence shown here is derived from an EMBL/GenBank/DDBJ whole genome shotgun (WGS) entry which is preliminary data.</text>
</comment>
<proteinExistence type="predicted"/>
<dbReference type="EMBL" id="JAQQAF010000009">
    <property type="protein sequence ID" value="KAJ8459873.1"/>
    <property type="molecule type" value="Genomic_DNA"/>
</dbReference>
<evidence type="ECO:0000259" key="1">
    <source>
        <dbReference type="Pfam" id="PF14365"/>
    </source>
</evidence>
<gene>
    <name evidence="2" type="ORF">OPV22_032799</name>
</gene>
<protein>
    <recommendedName>
        <fullName evidence="1">Neprosin activation peptide domain-containing protein</fullName>
    </recommendedName>
</protein>
<name>A0AAV8PZB8_ENSVE</name>
<accession>A0AAV8PZB8</accession>
<dbReference type="InterPro" id="IPR025521">
    <property type="entry name" value="Neprosin_propep"/>
</dbReference>
<reference evidence="2 3" key="1">
    <citation type="submission" date="2022-12" db="EMBL/GenBank/DDBJ databases">
        <title>Chromosome-scale assembly of the Ensete ventricosum genome.</title>
        <authorList>
            <person name="Dussert Y."/>
            <person name="Stocks J."/>
            <person name="Wendawek A."/>
            <person name="Woldeyes F."/>
            <person name="Nichols R.A."/>
            <person name="Borrell J.S."/>
        </authorList>
    </citation>
    <scope>NUCLEOTIDE SEQUENCE [LARGE SCALE GENOMIC DNA]</scope>
    <source>
        <strain evidence="3">cv. Maze</strain>
        <tissue evidence="2">Seeds</tissue>
    </source>
</reference>
<feature type="domain" description="Neprosin activation peptide" evidence="1">
    <location>
        <begin position="9"/>
        <end position="48"/>
    </location>
</feature>
<keyword evidence="3" id="KW-1185">Reference proteome</keyword>
<organism evidence="2 3">
    <name type="scientific">Ensete ventricosum</name>
    <name type="common">Abyssinian banana</name>
    <name type="synonym">Musa ensete</name>
    <dbReference type="NCBI Taxonomy" id="4639"/>
    <lineage>
        <taxon>Eukaryota</taxon>
        <taxon>Viridiplantae</taxon>
        <taxon>Streptophyta</taxon>
        <taxon>Embryophyta</taxon>
        <taxon>Tracheophyta</taxon>
        <taxon>Spermatophyta</taxon>
        <taxon>Magnoliopsida</taxon>
        <taxon>Liliopsida</taxon>
        <taxon>Zingiberales</taxon>
        <taxon>Musaceae</taxon>
        <taxon>Ensete</taxon>
    </lineage>
</organism>
<evidence type="ECO:0000313" key="3">
    <source>
        <dbReference type="Proteomes" id="UP001222027"/>
    </source>
</evidence>